<evidence type="ECO:0000313" key="4">
    <source>
        <dbReference type="Proteomes" id="UP001209540"/>
    </source>
</evidence>
<keyword evidence="2" id="KW-0732">Signal</keyword>
<gene>
    <name evidence="3" type="ORF">BDA99DRAFT_564100</name>
</gene>
<protein>
    <submittedName>
        <fullName evidence="3">Uncharacterized protein</fullName>
    </submittedName>
</protein>
<reference evidence="3" key="2">
    <citation type="submission" date="2023-02" db="EMBL/GenBank/DDBJ databases">
        <authorList>
            <consortium name="DOE Joint Genome Institute"/>
            <person name="Mondo S.J."/>
            <person name="Chang Y."/>
            <person name="Wang Y."/>
            <person name="Ahrendt S."/>
            <person name="Andreopoulos W."/>
            <person name="Barry K."/>
            <person name="Beard J."/>
            <person name="Benny G.L."/>
            <person name="Blankenship S."/>
            <person name="Bonito G."/>
            <person name="Cuomo C."/>
            <person name="Desiro A."/>
            <person name="Gervers K.A."/>
            <person name="Hundley H."/>
            <person name="Kuo A."/>
            <person name="LaButti K."/>
            <person name="Lang B.F."/>
            <person name="Lipzen A."/>
            <person name="O'Donnell K."/>
            <person name="Pangilinan J."/>
            <person name="Reynolds N."/>
            <person name="Sandor L."/>
            <person name="Smith M.W."/>
            <person name="Tsang A."/>
            <person name="Grigoriev I.V."/>
            <person name="Stajich J.E."/>
            <person name="Spatafora J.W."/>
        </authorList>
    </citation>
    <scope>NUCLEOTIDE SEQUENCE</scope>
    <source>
        <strain evidence="3">RSA 2281</strain>
    </source>
</reference>
<organism evidence="3 4">
    <name type="scientific">Phascolomyces articulosus</name>
    <dbReference type="NCBI Taxonomy" id="60185"/>
    <lineage>
        <taxon>Eukaryota</taxon>
        <taxon>Fungi</taxon>
        <taxon>Fungi incertae sedis</taxon>
        <taxon>Mucoromycota</taxon>
        <taxon>Mucoromycotina</taxon>
        <taxon>Mucoromycetes</taxon>
        <taxon>Mucorales</taxon>
        <taxon>Lichtheimiaceae</taxon>
        <taxon>Phascolomyces</taxon>
    </lineage>
</organism>
<sequence>MQLMPNLTSIAFVAGVALFALSSVNAAVLQGDQEKAAQQESVAEHIKNTSPNQKQESHWKRLDWGR</sequence>
<feature type="region of interest" description="Disordered" evidence="1">
    <location>
        <begin position="39"/>
        <end position="66"/>
    </location>
</feature>
<accession>A0AAD5P9N8</accession>
<keyword evidence="4" id="KW-1185">Reference proteome</keyword>
<feature type="signal peptide" evidence="2">
    <location>
        <begin position="1"/>
        <end position="26"/>
    </location>
</feature>
<evidence type="ECO:0000313" key="3">
    <source>
        <dbReference type="EMBL" id="KAI9250129.1"/>
    </source>
</evidence>
<reference evidence="3" key="1">
    <citation type="journal article" date="2022" name="IScience">
        <title>Evolution of zygomycete secretomes and the origins of terrestrial fungal ecologies.</title>
        <authorList>
            <person name="Chang Y."/>
            <person name="Wang Y."/>
            <person name="Mondo S."/>
            <person name="Ahrendt S."/>
            <person name="Andreopoulos W."/>
            <person name="Barry K."/>
            <person name="Beard J."/>
            <person name="Benny G.L."/>
            <person name="Blankenship S."/>
            <person name="Bonito G."/>
            <person name="Cuomo C."/>
            <person name="Desiro A."/>
            <person name="Gervers K.A."/>
            <person name="Hundley H."/>
            <person name="Kuo A."/>
            <person name="LaButti K."/>
            <person name="Lang B.F."/>
            <person name="Lipzen A."/>
            <person name="O'Donnell K."/>
            <person name="Pangilinan J."/>
            <person name="Reynolds N."/>
            <person name="Sandor L."/>
            <person name="Smith M.E."/>
            <person name="Tsang A."/>
            <person name="Grigoriev I.V."/>
            <person name="Stajich J.E."/>
            <person name="Spatafora J.W."/>
        </authorList>
    </citation>
    <scope>NUCLEOTIDE SEQUENCE</scope>
    <source>
        <strain evidence="3">RSA 2281</strain>
    </source>
</reference>
<dbReference type="Proteomes" id="UP001209540">
    <property type="component" value="Unassembled WGS sequence"/>
</dbReference>
<dbReference type="EMBL" id="JAIXMP010000033">
    <property type="protein sequence ID" value="KAI9250129.1"/>
    <property type="molecule type" value="Genomic_DNA"/>
</dbReference>
<dbReference type="AlphaFoldDB" id="A0AAD5P9N8"/>
<feature type="chain" id="PRO_5041909545" evidence="2">
    <location>
        <begin position="27"/>
        <end position="66"/>
    </location>
</feature>
<evidence type="ECO:0000256" key="1">
    <source>
        <dbReference type="SAM" id="MobiDB-lite"/>
    </source>
</evidence>
<feature type="compositionally biased region" description="Basic and acidic residues" evidence="1">
    <location>
        <begin position="55"/>
        <end position="66"/>
    </location>
</feature>
<proteinExistence type="predicted"/>
<name>A0AAD5P9N8_9FUNG</name>
<comment type="caution">
    <text evidence="3">The sequence shown here is derived from an EMBL/GenBank/DDBJ whole genome shotgun (WGS) entry which is preliminary data.</text>
</comment>
<evidence type="ECO:0000256" key="2">
    <source>
        <dbReference type="SAM" id="SignalP"/>
    </source>
</evidence>